<feature type="region of interest" description="Disordered" evidence="8">
    <location>
        <begin position="513"/>
        <end position="533"/>
    </location>
</feature>
<accession>A0A9K3LYG6</accession>
<evidence type="ECO:0000256" key="5">
    <source>
        <dbReference type="ARBA" id="ARBA00025782"/>
    </source>
</evidence>
<evidence type="ECO:0000256" key="4">
    <source>
        <dbReference type="ARBA" id="ARBA00023027"/>
    </source>
</evidence>
<dbReference type="EC" id="1.8.1.8" evidence="1"/>
<proteinExistence type="inferred from homology"/>
<gene>
    <name evidence="11" type="ORF">IV203_019423</name>
</gene>
<evidence type="ECO:0000256" key="8">
    <source>
        <dbReference type="SAM" id="MobiDB-lite"/>
    </source>
</evidence>
<comment type="catalytic activity">
    <reaction evidence="7">
        <text>[protein]-dithiol + NADP(+) = [protein]-disulfide + NADPH + H(+)</text>
        <dbReference type="Rhea" id="RHEA:18753"/>
        <dbReference type="Rhea" id="RHEA-COMP:10593"/>
        <dbReference type="Rhea" id="RHEA-COMP:10594"/>
        <dbReference type="ChEBI" id="CHEBI:15378"/>
        <dbReference type="ChEBI" id="CHEBI:29950"/>
        <dbReference type="ChEBI" id="CHEBI:50058"/>
        <dbReference type="ChEBI" id="CHEBI:57783"/>
        <dbReference type="ChEBI" id="CHEBI:58349"/>
        <dbReference type="EC" id="1.8.1.8"/>
    </reaction>
</comment>
<dbReference type="InterPro" id="IPR052259">
    <property type="entry name" value="Nucleoredoxin-like"/>
</dbReference>
<dbReference type="EMBL" id="JAGRRH010000004">
    <property type="protein sequence ID" value="KAG7370853.1"/>
    <property type="molecule type" value="Genomic_DNA"/>
</dbReference>
<dbReference type="Pfam" id="PF17784">
    <property type="entry name" value="Sulfotransfer_4"/>
    <property type="match status" value="1"/>
</dbReference>
<dbReference type="CDD" id="cd00063">
    <property type="entry name" value="FN3"/>
    <property type="match status" value="2"/>
</dbReference>
<dbReference type="Pfam" id="PF13905">
    <property type="entry name" value="Thioredoxin_8"/>
    <property type="match status" value="1"/>
</dbReference>
<dbReference type="PANTHER" id="PTHR13871:SF96">
    <property type="entry name" value="THIOREDOXIN DOMAIN-CONTAINING PROTEIN"/>
    <property type="match status" value="1"/>
</dbReference>
<dbReference type="PROSITE" id="PS51352">
    <property type="entry name" value="THIOREDOXIN_2"/>
    <property type="match status" value="1"/>
</dbReference>
<comment type="caution">
    <text evidence="11">The sequence shown here is derived from an EMBL/GenBank/DDBJ whole genome shotgun (WGS) entry which is preliminary data.</text>
</comment>
<sequence length="599" mass="68104">MSLQLIDARSDSLTVTWPSTSGATRYVLEYRTSNEDDFQLLSDKLTQPQARKRNLKPATSYYFRVAPIVNGIQDEWITHADVFNTLSTTEDDQSMAAPKTTNGGNQALVVSWSKIDDVTDYELQMRENEGGKTWNTIATSLSSTEVRKKNLTSKSGYQFRVRPVGGSTNAPFSPPSEPAVAKGLSAAMKRWFQSLDDGTLLQSGASTPVSLEDALAGKEFVLLYASAHWCPPCRKFTPMLANWYKTVQNNVEIVFLSADHDEAGFRNYFATHPWMAVDYDDDTREQLFAAIKVTGIPRLVVIHAETGKIVEDNAVGKPLDLTRWRGMRRGLEVKKRIRKCSSFKNSWSFKIEQGKKWAQMLLKQFVSIQRKKPEQLKLPTPIMVMGMMKAGTTSIYSYFKCGMDPNTTKLSHYDCKPGKRTHTINMPCGKRLDSNIGGGREVFEGIDHFHLYAELDANTNNGIILPQYTYLQQIYEVFPNATWILNLRDPQTWLKSIDRWQNLRRRIIWSNHKPDLPSQGRSKPGERPTGEKDEDMINFYHKQAQRVKDFVSNHPSLHLVEVQIDQKDAGKIMERAFGISQHCWGNKNINRGDSKWSAI</sequence>
<dbReference type="InterPro" id="IPR012336">
    <property type="entry name" value="Thioredoxin-like_fold"/>
</dbReference>
<dbReference type="InterPro" id="IPR013766">
    <property type="entry name" value="Thioredoxin_domain"/>
</dbReference>
<reference evidence="11" key="2">
    <citation type="submission" date="2021-04" db="EMBL/GenBank/DDBJ databases">
        <authorList>
            <person name="Podell S."/>
        </authorList>
    </citation>
    <scope>NUCLEOTIDE SEQUENCE</scope>
    <source>
        <strain evidence="11">Hildebrandi</strain>
    </source>
</reference>
<organism evidence="11 12">
    <name type="scientific">Nitzschia inconspicua</name>
    <dbReference type="NCBI Taxonomy" id="303405"/>
    <lineage>
        <taxon>Eukaryota</taxon>
        <taxon>Sar</taxon>
        <taxon>Stramenopiles</taxon>
        <taxon>Ochrophyta</taxon>
        <taxon>Bacillariophyta</taxon>
        <taxon>Bacillariophyceae</taxon>
        <taxon>Bacillariophycidae</taxon>
        <taxon>Bacillariales</taxon>
        <taxon>Bacillariaceae</taxon>
        <taxon>Nitzschia</taxon>
    </lineage>
</organism>
<evidence type="ECO:0000259" key="9">
    <source>
        <dbReference type="PROSITE" id="PS50853"/>
    </source>
</evidence>
<evidence type="ECO:0000259" key="10">
    <source>
        <dbReference type="PROSITE" id="PS51352"/>
    </source>
</evidence>
<evidence type="ECO:0000313" key="12">
    <source>
        <dbReference type="Proteomes" id="UP000693970"/>
    </source>
</evidence>
<keyword evidence="4" id="KW-0520">NAD</keyword>
<dbReference type="InterPro" id="IPR003961">
    <property type="entry name" value="FN3_dom"/>
</dbReference>
<feature type="domain" description="Fibronectin type-III" evidence="9">
    <location>
        <begin position="94"/>
        <end position="187"/>
    </location>
</feature>
<keyword evidence="3" id="KW-0560">Oxidoreductase</keyword>
<evidence type="ECO:0000256" key="7">
    <source>
        <dbReference type="ARBA" id="ARBA00047804"/>
    </source>
</evidence>
<comment type="similarity">
    <text evidence="5">Belongs to the nucleoredoxin family.</text>
</comment>
<evidence type="ECO:0000256" key="3">
    <source>
        <dbReference type="ARBA" id="ARBA00023002"/>
    </source>
</evidence>
<dbReference type="Proteomes" id="UP000693970">
    <property type="component" value="Unassembled WGS sequence"/>
</dbReference>
<comment type="catalytic activity">
    <reaction evidence="6">
        <text>[protein]-dithiol + NAD(+) = [protein]-disulfide + NADH + H(+)</text>
        <dbReference type="Rhea" id="RHEA:18749"/>
        <dbReference type="Rhea" id="RHEA-COMP:10593"/>
        <dbReference type="Rhea" id="RHEA-COMP:10594"/>
        <dbReference type="ChEBI" id="CHEBI:15378"/>
        <dbReference type="ChEBI" id="CHEBI:29950"/>
        <dbReference type="ChEBI" id="CHEBI:50058"/>
        <dbReference type="ChEBI" id="CHEBI:57540"/>
        <dbReference type="ChEBI" id="CHEBI:57945"/>
        <dbReference type="EC" id="1.8.1.8"/>
    </reaction>
</comment>
<evidence type="ECO:0000256" key="6">
    <source>
        <dbReference type="ARBA" id="ARBA00047388"/>
    </source>
</evidence>
<dbReference type="Pfam" id="PF00041">
    <property type="entry name" value="fn3"/>
    <property type="match status" value="2"/>
</dbReference>
<dbReference type="SMART" id="SM00060">
    <property type="entry name" value="FN3"/>
    <property type="match status" value="2"/>
</dbReference>
<evidence type="ECO:0000313" key="11">
    <source>
        <dbReference type="EMBL" id="KAG7370853.1"/>
    </source>
</evidence>
<dbReference type="InterPro" id="IPR040632">
    <property type="entry name" value="Sulfotransfer_4"/>
</dbReference>
<dbReference type="GO" id="GO:0047134">
    <property type="term" value="F:protein-disulfide reductase [NAD(P)H] activity"/>
    <property type="evidence" value="ECO:0007669"/>
    <property type="project" value="UniProtKB-EC"/>
</dbReference>
<evidence type="ECO:0000256" key="2">
    <source>
        <dbReference type="ARBA" id="ARBA00022737"/>
    </source>
</evidence>
<protein>
    <recommendedName>
        <fullName evidence="1">protein-disulfide reductase</fullName>
        <ecNumber evidence="1">1.8.1.8</ecNumber>
    </recommendedName>
</protein>
<keyword evidence="12" id="KW-1185">Reference proteome</keyword>
<dbReference type="PROSITE" id="PS50853">
    <property type="entry name" value="FN3"/>
    <property type="match status" value="2"/>
</dbReference>
<evidence type="ECO:0000256" key="1">
    <source>
        <dbReference type="ARBA" id="ARBA00012612"/>
    </source>
</evidence>
<dbReference type="AlphaFoldDB" id="A0A9K3LYG6"/>
<reference evidence="11" key="1">
    <citation type="journal article" date="2021" name="Sci. Rep.">
        <title>Diploid genomic architecture of Nitzschia inconspicua, an elite biomass production diatom.</title>
        <authorList>
            <person name="Oliver A."/>
            <person name="Podell S."/>
            <person name="Pinowska A."/>
            <person name="Traller J.C."/>
            <person name="Smith S.R."/>
            <person name="McClure R."/>
            <person name="Beliaev A."/>
            <person name="Bohutskyi P."/>
            <person name="Hill E.A."/>
            <person name="Rabines A."/>
            <person name="Zheng H."/>
            <person name="Allen L.Z."/>
            <person name="Kuo A."/>
            <person name="Grigoriev I.V."/>
            <person name="Allen A.E."/>
            <person name="Hazlebeck D."/>
            <person name="Allen E.E."/>
        </authorList>
    </citation>
    <scope>NUCLEOTIDE SEQUENCE</scope>
    <source>
        <strain evidence="11">Hildebrandi</strain>
    </source>
</reference>
<feature type="domain" description="Thioredoxin" evidence="10">
    <location>
        <begin position="181"/>
        <end position="342"/>
    </location>
</feature>
<feature type="domain" description="Fibronectin type-III" evidence="9">
    <location>
        <begin position="1"/>
        <end position="88"/>
    </location>
</feature>
<dbReference type="PANTHER" id="PTHR13871">
    <property type="entry name" value="THIOREDOXIN"/>
    <property type="match status" value="1"/>
</dbReference>
<dbReference type="OrthoDB" id="409136at2759"/>
<keyword evidence="2" id="KW-0677">Repeat</keyword>
<name>A0A9K3LYG6_9STRA</name>